<dbReference type="InterPro" id="IPR000160">
    <property type="entry name" value="GGDEF_dom"/>
</dbReference>
<dbReference type="Pfam" id="PF13426">
    <property type="entry name" value="PAS_9"/>
    <property type="match status" value="1"/>
</dbReference>
<dbReference type="RefSeq" id="WP_091773674.1">
    <property type="nucleotide sequence ID" value="NZ_FOES01000017.1"/>
</dbReference>
<evidence type="ECO:0000259" key="3">
    <source>
        <dbReference type="PROSITE" id="PS50887"/>
    </source>
</evidence>
<accession>A0A1H9GX57</accession>
<dbReference type="InterPro" id="IPR035965">
    <property type="entry name" value="PAS-like_dom_sf"/>
</dbReference>
<dbReference type="InterPro" id="IPR043128">
    <property type="entry name" value="Rev_trsase/Diguanyl_cyclase"/>
</dbReference>
<dbReference type="InterPro" id="IPR000014">
    <property type="entry name" value="PAS"/>
</dbReference>
<dbReference type="SMART" id="SM00052">
    <property type="entry name" value="EAL"/>
    <property type="match status" value="1"/>
</dbReference>
<evidence type="ECO:0000259" key="2">
    <source>
        <dbReference type="PROSITE" id="PS50883"/>
    </source>
</evidence>
<dbReference type="InterPro" id="IPR035919">
    <property type="entry name" value="EAL_sf"/>
</dbReference>
<dbReference type="Proteomes" id="UP000199427">
    <property type="component" value="Unassembled WGS sequence"/>
</dbReference>
<evidence type="ECO:0000313" key="5">
    <source>
        <dbReference type="Proteomes" id="UP000199427"/>
    </source>
</evidence>
<evidence type="ECO:0000259" key="1">
    <source>
        <dbReference type="PROSITE" id="PS50112"/>
    </source>
</evidence>
<sequence length="656" mass="75583">MGKRSRGNLDQPIHHWIFEHISDAVLFINKDGKIEASNQPTHSLLKMTTDKIFITDYLKLNTLTPTDGKELMVRTKTKPERLILFRSMQIGEYVCMILREGGIQANKEAIYYSLNNMLNGPYEGVVMHDRDQIIDCDQAFASLSGYEREELLGMSILDLIHPKDHGKMIKSMQSIKHAPYTVKGIKKDGSIIYAEIVPETLDVNDGELSIAMIRNITERIENEKQIEFMAYYDELTDLPNRNYFQKVLNDEINISKLKERNLAVHFIDLDYFKHINDTLGYHFGDQLLKAFAKRLKKLIYEDIFVARMTGDEFLILQRNIEEKEEATNFAEEIINSLKQPLNVNGYEIYTSVSVGISIYPELGQSGSQLIKQADTAMKFIKEENKNDYVVFQHSFTEGFKERLTLETELHKAIKNKDFVLYFQPQIDIKNNQIIGFEALCRWEHSERGLVAPSEFIPLAEETGLIVELGEWVIREACQQNKKWQELGLPKVKVSVNLSAKQFLQRDLVHKIAQILEETGLEPQYFEIEITESMAMSNEKYIIETLNGFQNLGVNVALDDFGTGYSSLKYLSQFPLSKLKIDRLFIQNKTEQNKAIVKTIIHLSHSLNLKVIAEGVENEEELHFLNSEDCDEVQGHYFSKPVPNQEVLALFKKKISK</sequence>
<dbReference type="SMART" id="SM00091">
    <property type="entry name" value="PAS"/>
    <property type="match status" value="2"/>
</dbReference>
<dbReference type="Gene3D" id="3.30.70.270">
    <property type="match status" value="1"/>
</dbReference>
<dbReference type="PROSITE" id="PS50883">
    <property type="entry name" value="EAL"/>
    <property type="match status" value="1"/>
</dbReference>
<dbReference type="SUPFAM" id="SSF55785">
    <property type="entry name" value="PYP-like sensor domain (PAS domain)"/>
    <property type="match status" value="1"/>
</dbReference>
<name>A0A1H9GX57_9BACI</name>
<dbReference type="Gene3D" id="3.30.450.20">
    <property type="entry name" value="PAS domain"/>
    <property type="match status" value="1"/>
</dbReference>
<dbReference type="PANTHER" id="PTHR44757:SF2">
    <property type="entry name" value="BIOFILM ARCHITECTURE MAINTENANCE PROTEIN MBAA"/>
    <property type="match status" value="1"/>
</dbReference>
<dbReference type="CDD" id="cd01949">
    <property type="entry name" value="GGDEF"/>
    <property type="match status" value="1"/>
</dbReference>
<dbReference type="InterPro" id="IPR029787">
    <property type="entry name" value="Nucleotide_cyclase"/>
</dbReference>
<dbReference type="FunFam" id="3.20.20.450:FF:000001">
    <property type="entry name" value="Cyclic di-GMP phosphodiesterase yahA"/>
    <property type="match status" value="1"/>
</dbReference>
<feature type="domain" description="EAL" evidence="2">
    <location>
        <begin position="402"/>
        <end position="654"/>
    </location>
</feature>
<dbReference type="SMART" id="SM00267">
    <property type="entry name" value="GGDEF"/>
    <property type="match status" value="1"/>
</dbReference>
<protein>
    <submittedName>
        <fullName evidence="4">PAS domain S-box-containing protein/diguanylate cyclase (GGDEF) domain-containing protein</fullName>
    </submittedName>
</protein>
<dbReference type="NCBIfam" id="TIGR00229">
    <property type="entry name" value="sensory_box"/>
    <property type="match status" value="1"/>
</dbReference>
<feature type="domain" description="GGDEF" evidence="3">
    <location>
        <begin position="260"/>
        <end position="393"/>
    </location>
</feature>
<reference evidence="4 5" key="1">
    <citation type="submission" date="2016-10" db="EMBL/GenBank/DDBJ databases">
        <authorList>
            <person name="de Groot N.N."/>
        </authorList>
    </citation>
    <scope>NUCLEOTIDE SEQUENCE [LARGE SCALE GENOMIC DNA]</scope>
    <source>
        <strain evidence="4 5">DSM 21633</strain>
    </source>
</reference>
<dbReference type="InterPro" id="IPR052155">
    <property type="entry name" value="Biofilm_reg_signaling"/>
</dbReference>
<dbReference type="SUPFAM" id="SSF55073">
    <property type="entry name" value="Nucleotide cyclase"/>
    <property type="match status" value="1"/>
</dbReference>
<dbReference type="PROSITE" id="PS50887">
    <property type="entry name" value="GGDEF"/>
    <property type="match status" value="1"/>
</dbReference>
<dbReference type="InterPro" id="IPR001633">
    <property type="entry name" value="EAL_dom"/>
</dbReference>
<dbReference type="OrthoDB" id="9759607at2"/>
<dbReference type="NCBIfam" id="TIGR00254">
    <property type="entry name" value="GGDEF"/>
    <property type="match status" value="1"/>
</dbReference>
<dbReference type="Pfam" id="PF00563">
    <property type="entry name" value="EAL"/>
    <property type="match status" value="1"/>
</dbReference>
<dbReference type="CDD" id="cd00130">
    <property type="entry name" value="PAS"/>
    <property type="match status" value="1"/>
</dbReference>
<dbReference type="Gene3D" id="3.20.20.450">
    <property type="entry name" value="EAL domain"/>
    <property type="match status" value="1"/>
</dbReference>
<dbReference type="CDD" id="cd01948">
    <property type="entry name" value="EAL"/>
    <property type="match status" value="1"/>
</dbReference>
<dbReference type="PROSITE" id="PS50112">
    <property type="entry name" value="PAS"/>
    <property type="match status" value="1"/>
</dbReference>
<organism evidence="4 5">
    <name type="scientific">Piscibacillus halophilus</name>
    <dbReference type="NCBI Taxonomy" id="571933"/>
    <lineage>
        <taxon>Bacteria</taxon>
        <taxon>Bacillati</taxon>
        <taxon>Bacillota</taxon>
        <taxon>Bacilli</taxon>
        <taxon>Bacillales</taxon>
        <taxon>Bacillaceae</taxon>
        <taxon>Piscibacillus</taxon>
    </lineage>
</organism>
<keyword evidence="5" id="KW-1185">Reference proteome</keyword>
<dbReference type="Pfam" id="PF00990">
    <property type="entry name" value="GGDEF"/>
    <property type="match status" value="1"/>
</dbReference>
<feature type="domain" description="PAS" evidence="1">
    <location>
        <begin position="133"/>
        <end position="179"/>
    </location>
</feature>
<dbReference type="AlphaFoldDB" id="A0A1H9GX57"/>
<proteinExistence type="predicted"/>
<dbReference type="PANTHER" id="PTHR44757">
    <property type="entry name" value="DIGUANYLATE CYCLASE DGCP"/>
    <property type="match status" value="1"/>
</dbReference>
<evidence type="ECO:0000313" key="4">
    <source>
        <dbReference type="EMBL" id="SEQ54706.1"/>
    </source>
</evidence>
<dbReference type="SUPFAM" id="SSF141868">
    <property type="entry name" value="EAL domain-like"/>
    <property type="match status" value="1"/>
</dbReference>
<gene>
    <name evidence="4" type="ORF">SAMN05216362_11713</name>
</gene>
<dbReference type="EMBL" id="FOES01000017">
    <property type="protein sequence ID" value="SEQ54706.1"/>
    <property type="molecule type" value="Genomic_DNA"/>
</dbReference>
<dbReference type="STRING" id="571933.SAMN05216362_11713"/>